<proteinExistence type="predicted"/>
<protein>
    <submittedName>
        <fullName evidence="1">Uncharacterized protein</fullName>
    </submittedName>
</protein>
<reference evidence="1 2" key="1">
    <citation type="submission" date="2020-09" db="EMBL/GenBank/DDBJ databases">
        <title>De no assembly of potato wild relative species, Solanum commersonii.</title>
        <authorList>
            <person name="Cho K."/>
        </authorList>
    </citation>
    <scope>NUCLEOTIDE SEQUENCE [LARGE SCALE GENOMIC DNA]</scope>
    <source>
        <strain evidence="1">LZ3.2</strain>
        <tissue evidence="1">Leaf</tissue>
    </source>
</reference>
<dbReference type="Proteomes" id="UP000824120">
    <property type="component" value="Chromosome 8"/>
</dbReference>
<comment type="caution">
    <text evidence="1">The sequence shown here is derived from an EMBL/GenBank/DDBJ whole genome shotgun (WGS) entry which is preliminary data.</text>
</comment>
<dbReference type="AlphaFoldDB" id="A0A9J5XRG9"/>
<name>A0A9J5XRG9_SOLCO</name>
<keyword evidence="2" id="KW-1185">Reference proteome</keyword>
<evidence type="ECO:0000313" key="1">
    <source>
        <dbReference type="EMBL" id="KAG5590891.1"/>
    </source>
</evidence>
<sequence>MAFGEQGLACRKLKCKKGRANKKSFNELPSVFGDLKRDEGVQRTAEWFDEFDPARQMIQRAYFQPIISNSTPKTLKTKSKHALLVGIADALGDPPFGLLHHRLALAFNIFTAQHTGTLGEVKAIRRLAESIRRSSGLLFFVFSTVLILFAK</sequence>
<evidence type="ECO:0000313" key="2">
    <source>
        <dbReference type="Proteomes" id="UP000824120"/>
    </source>
</evidence>
<accession>A0A9J5XRG9</accession>
<gene>
    <name evidence="1" type="ORF">H5410_041405</name>
</gene>
<organism evidence="1 2">
    <name type="scientific">Solanum commersonii</name>
    <name type="common">Commerson's wild potato</name>
    <name type="synonym">Commerson's nightshade</name>
    <dbReference type="NCBI Taxonomy" id="4109"/>
    <lineage>
        <taxon>Eukaryota</taxon>
        <taxon>Viridiplantae</taxon>
        <taxon>Streptophyta</taxon>
        <taxon>Embryophyta</taxon>
        <taxon>Tracheophyta</taxon>
        <taxon>Spermatophyta</taxon>
        <taxon>Magnoliopsida</taxon>
        <taxon>eudicotyledons</taxon>
        <taxon>Gunneridae</taxon>
        <taxon>Pentapetalae</taxon>
        <taxon>asterids</taxon>
        <taxon>lamiids</taxon>
        <taxon>Solanales</taxon>
        <taxon>Solanaceae</taxon>
        <taxon>Solanoideae</taxon>
        <taxon>Solaneae</taxon>
        <taxon>Solanum</taxon>
    </lineage>
</organism>
<dbReference type="EMBL" id="JACXVP010000008">
    <property type="protein sequence ID" value="KAG5590891.1"/>
    <property type="molecule type" value="Genomic_DNA"/>
</dbReference>